<keyword evidence="1" id="KW-0732">Signal</keyword>
<feature type="chain" id="PRO_5009518430" description="PA14 domain-containing protein" evidence="1">
    <location>
        <begin position="28"/>
        <end position="482"/>
    </location>
</feature>
<feature type="domain" description="PA14" evidence="2">
    <location>
        <begin position="34"/>
        <end position="235"/>
    </location>
</feature>
<reference evidence="3 4" key="1">
    <citation type="journal article" date="2016" name="Nat. Commun.">
        <title>Thousands of microbial genomes shed light on interconnected biogeochemical processes in an aquifer system.</title>
        <authorList>
            <person name="Anantharaman K."/>
            <person name="Brown C.T."/>
            <person name="Hug L.A."/>
            <person name="Sharon I."/>
            <person name="Castelle C.J."/>
            <person name="Probst A.J."/>
            <person name="Thomas B.C."/>
            <person name="Singh A."/>
            <person name="Wilkins M.J."/>
            <person name="Karaoz U."/>
            <person name="Brodie E.L."/>
            <person name="Williams K.H."/>
            <person name="Hubbard S.S."/>
            <person name="Banfield J.F."/>
        </authorList>
    </citation>
    <scope>NUCLEOTIDE SEQUENCE [LARGE SCALE GENOMIC DNA]</scope>
</reference>
<organism evidence="3 4">
    <name type="scientific">Candidatus Collierbacteria bacterium RIFCSPHIGHO2_02_FULL_49_10</name>
    <dbReference type="NCBI Taxonomy" id="1817723"/>
    <lineage>
        <taxon>Bacteria</taxon>
        <taxon>Candidatus Collieribacteriota</taxon>
    </lineage>
</organism>
<name>A0A1F5EXX3_9BACT</name>
<sequence>MNQIKIFGLIVFAGLAFVFLHPAQAQAATCDTSFPNDQFFVCFFGDTSAPEGSVNALNQYTQANVPSPVSSWSGFDENWGLGDIGGTGQSDTVSAVWRGNINFNSGRADEGEYIFSLGGDDGVELKIDGQVIPLSPGGAWGDHGYNVYTSSPIYLTGYHNVQMRYYDNGWDARASLSWSFTPYLSAAYVSQSVPASMTTGQSYSVSVTFRNTGSVTWTSATSFSLGSQNAPDNTNWGLNRVNLPASVSPGNQVTFNFSVTAPAAGTVNFQWKMVQDSWTWFGELTPNVAVSVTTPANPPPTCSGTITPNNTWTTATSGTMTVSVSGVSSWATQVQFNTWSEVGWTDDWAGYAASNQGGGVWSAALNIGAPHQALGNVYYYAVAYDPANGWGPPCYSGGFNAKYTRLNNGTINVTSNTPTTWTITCPLTNPDCPNIPAGPSSTTGSYPSIPYSTWTITPAAINGYDWQVSGCAINTACSQTFP</sequence>
<evidence type="ECO:0000313" key="3">
    <source>
        <dbReference type="EMBL" id="OGD72229.1"/>
    </source>
</evidence>
<evidence type="ECO:0000259" key="2">
    <source>
        <dbReference type="PROSITE" id="PS51820"/>
    </source>
</evidence>
<accession>A0A1F5EXX3</accession>
<evidence type="ECO:0000313" key="4">
    <source>
        <dbReference type="Proteomes" id="UP000177390"/>
    </source>
</evidence>
<proteinExistence type="predicted"/>
<dbReference type="Gene3D" id="2.60.40.3760">
    <property type="match status" value="1"/>
</dbReference>
<comment type="caution">
    <text evidence="3">The sequence shown here is derived from an EMBL/GenBank/DDBJ whole genome shotgun (WGS) entry which is preliminary data.</text>
</comment>
<dbReference type="AlphaFoldDB" id="A0A1F5EXX3"/>
<dbReference type="InterPro" id="IPR037524">
    <property type="entry name" value="PA14/GLEYA"/>
</dbReference>
<feature type="signal peptide" evidence="1">
    <location>
        <begin position="1"/>
        <end position="27"/>
    </location>
</feature>
<dbReference type="Gene3D" id="3.90.182.10">
    <property type="entry name" value="Toxin - Anthrax Protective Antigen,domain 1"/>
    <property type="match status" value="1"/>
</dbReference>
<dbReference type="PROSITE" id="PS51820">
    <property type="entry name" value="PA14"/>
    <property type="match status" value="1"/>
</dbReference>
<gene>
    <name evidence="3" type="ORF">A3D09_02885</name>
</gene>
<dbReference type="EMBL" id="MFAH01000003">
    <property type="protein sequence ID" value="OGD72229.1"/>
    <property type="molecule type" value="Genomic_DNA"/>
</dbReference>
<protein>
    <recommendedName>
        <fullName evidence="2">PA14 domain-containing protein</fullName>
    </recommendedName>
</protein>
<dbReference type="InterPro" id="IPR013783">
    <property type="entry name" value="Ig-like_fold"/>
</dbReference>
<dbReference type="SUPFAM" id="SSF56988">
    <property type="entry name" value="Anthrax protective antigen"/>
    <property type="match status" value="1"/>
</dbReference>
<dbReference type="Gene3D" id="2.60.40.10">
    <property type="entry name" value="Immunoglobulins"/>
    <property type="match status" value="1"/>
</dbReference>
<dbReference type="Proteomes" id="UP000177390">
    <property type="component" value="Unassembled WGS sequence"/>
</dbReference>
<evidence type="ECO:0000256" key="1">
    <source>
        <dbReference type="SAM" id="SignalP"/>
    </source>
</evidence>